<evidence type="ECO:0000313" key="2">
    <source>
        <dbReference type="Proteomes" id="UP000243106"/>
    </source>
</evidence>
<evidence type="ECO:0008006" key="3">
    <source>
        <dbReference type="Google" id="ProtNLM"/>
    </source>
</evidence>
<organism evidence="1 2">
    <name type="scientific">Roseivivax halotolerans</name>
    <dbReference type="NCBI Taxonomy" id="93684"/>
    <lineage>
        <taxon>Bacteria</taxon>
        <taxon>Pseudomonadati</taxon>
        <taxon>Pseudomonadota</taxon>
        <taxon>Alphaproteobacteria</taxon>
        <taxon>Rhodobacterales</taxon>
        <taxon>Roseobacteraceae</taxon>
        <taxon>Roseivivax</taxon>
    </lineage>
</organism>
<gene>
    <name evidence="1" type="ORF">SAMN05421853_11667</name>
</gene>
<reference evidence="2" key="1">
    <citation type="submission" date="2016-10" db="EMBL/GenBank/DDBJ databases">
        <authorList>
            <person name="Varghese N."/>
            <person name="Submissions S."/>
        </authorList>
    </citation>
    <scope>NUCLEOTIDE SEQUENCE [LARGE SCALE GENOMIC DNA]</scope>
    <source>
        <strain evidence="2">JCM 10271</strain>
    </source>
</reference>
<keyword evidence="2" id="KW-1185">Reference proteome</keyword>
<accession>A0A1I6A9Y2</accession>
<name>A0A1I6A9Y2_9RHOB</name>
<sequence length="303" mass="34552">MLKRLFKKRKVGDSERAKIGAAWQSKITQTSPSSDPLVIFAIPLIGKRRANDWNQVQRNLVRTIASIRNQTSDRWVVYICGQTRPERIEFDEKVRFVKFNKIKLPILEKGVFGYDQGDKRVMLIDTALRNHSGEDGYYARWDGDDLVHPEAVAYIHSDNNGRGYLVERGIMADLDEGHFGQLGDPAIPNSKPFWRLCGSSSFVRFDFRSQPKLWREQLMRHSSHKGLVKWMEASGLPLTPIPFDAAIYSYNNGENMSTRKGSGQRGKHIKDNQLMPDAVAQVRETFDLDRILALSGRTSEVVS</sequence>
<dbReference type="AlphaFoldDB" id="A0A1I6A9Y2"/>
<protein>
    <recommendedName>
        <fullName evidence="3">Glycosyl transferase family 2</fullName>
    </recommendedName>
</protein>
<dbReference type="STRING" id="93684.SAMN05421853_11667"/>
<dbReference type="EMBL" id="FOXV01000016">
    <property type="protein sequence ID" value="SFQ65556.1"/>
    <property type="molecule type" value="Genomic_DNA"/>
</dbReference>
<dbReference type="CDD" id="cd00761">
    <property type="entry name" value="Glyco_tranf_GTA_type"/>
    <property type="match status" value="1"/>
</dbReference>
<evidence type="ECO:0000313" key="1">
    <source>
        <dbReference type="EMBL" id="SFQ65556.1"/>
    </source>
</evidence>
<proteinExistence type="predicted"/>
<dbReference type="Proteomes" id="UP000243106">
    <property type="component" value="Unassembled WGS sequence"/>
</dbReference>
<dbReference type="RefSeq" id="WP_139218731.1">
    <property type="nucleotide sequence ID" value="NZ_FOXV01000016.1"/>
</dbReference>